<dbReference type="NCBIfam" id="TIGR00083">
    <property type="entry name" value="ribF"/>
    <property type="match status" value="1"/>
</dbReference>
<dbReference type="InterPro" id="IPR002606">
    <property type="entry name" value="Riboflavin_kinase_bac"/>
</dbReference>
<keyword evidence="11 15" id="KW-0067">ATP-binding</keyword>
<comment type="pathway">
    <text evidence="2 15">Cofactor biosynthesis; FAD biosynthesis; FAD from FMN: step 1/1.</text>
</comment>
<keyword evidence="5 15" id="KW-0288">FMN</keyword>
<gene>
    <name evidence="17" type="ORF">A7E75_10460</name>
</gene>
<evidence type="ECO:0000256" key="13">
    <source>
        <dbReference type="ARBA" id="ARBA00047880"/>
    </source>
</evidence>
<dbReference type="RefSeq" id="WP_072287246.1">
    <property type="nucleotide sequence ID" value="NZ_CP015455.1"/>
</dbReference>
<dbReference type="OrthoDB" id="9803667at2"/>
<proteinExistence type="inferred from homology"/>
<dbReference type="GO" id="GO:0005524">
    <property type="term" value="F:ATP binding"/>
    <property type="evidence" value="ECO:0007669"/>
    <property type="project" value="UniProtKB-UniRule"/>
</dbReference>
<dbReference type="Gene3D" id="3.40.50.620">
    <property type="entry name" value="HUPs"/>
    <property type="match status" value="1"/>
</dbReference>
<keyword evidence="12" id="KW-0511">Multifunctional enzyme</keyword>
<name>A0A1L3GHQ1_SYNAC</name>
<comment type="similarity">
    <text evidence="15">Belongs to the ribF family.</text>
</comment>
<evidence type="ECO:0000256" key="6">
    <source>
        <dbReference type="ARBA" id="ARBA00022679"/>
    </source>
</evidence>
<dbReference type="Pfam" id="PF01687">
    <property type="entry name" value="Flavokinase"/>
    <property type="match status" value="1"/>
</dbReference>
<evidence type="ECO:0000256" key="15">
    <source>
        <dbReference type="PIRNR" id="PIRNR004491"/>
    </source>
</evidence>
<dbReference type="CDD" id="cd02064">
    <property type="entry name" value="FAD_synthetase_N"/>
    <property type="match status" value="1"/>
</dbReference>
<evidence type="ECO:0000256" key="7">
    <source>
        <dbReference type="ARBA" id="ARBA00022695"/>
    </source>
</evidence>
<evidence type="ECO:0000256" key="11">
    <source>
        <dbReference type="ARBA" id="ARBA00022840"/>
    </source>
</evidence>
<dbReference type="EMBL" id="CP015518">
    <property type="protein sequence ID" value="APG25395.1"/>
    <property type="molecule type" value="Genomic_DNA"/>
</dbReference>
<comment type="pathway">
    <text evidence="3 15">Cofactor biosynthesis; FMN biosynthesis; FMN from riboflavin (ATP route): step 1/1.</text>
</comment>
<evidence type="ECO:0000313" key="17">
    <source>
        <dbReference type="EMBL" id="APG25395.1"/>
    </source>
</evidence>
<dbReference type="InterPro" id="IPR023465">
    <property type="entry name" value="Riboflavin_kinase_dom_sf"/>
</dbReference>
<dbReference type="Pfam" id="PF06574">
    <property type="entry name" value="FAD_syn"/>
    <property type="match status" value="1"/>
</dbReference>
<dbReference type="GO" id="GO:0003919">
    <property type="term" value="F:FMN adenylyltransferase activity"/>
    <property type="evidence" value="ECO:0007669"/>
    <property type="project" value="UniProtKB-UniRule"/>
</dbReference>
<evidence type="ECO:0000256" key="1">
    <source>
        <dbReference type="ARBA" id="ARBA00002121"/>
    </source>
</evidence>
<accession>A0A1L3GHQ1</accession>
<dbReference type="InterPro" id="IPR015864">
    <property type="entry name" value="FAD_synthase"/>
</dbReference>
<dbReference type="InterPro" id="IPR023468">
    <property type="entry name" value="Riboflavin_kinase"/>
</dbReference>
<dbReference type="InterPro" id="IPR014729">
    <property type="entry name" value="Rossmann-like_a/b/a_fold"/>
</dbReference>
<dbReference type="NCBIfam" id="NF004162">
    <property type="entry name" value="PRK05627.1-5"/>
    <property type="match status" value="1"/>
</dbReference>
<sequence>MKIVRDIDELRSPIKNAVVTIGNFDGIHLGHREIFRRVVSRSRQTGGTSVVYTFVPHPLKILAPDRAPALINTYAEKELLIEASCIDVLICAPFTRELADLPAHRFVRELLVDKVGVTHLVVGYDYLFGKGRSGDIHLLRRMGEYLGFSVEVLEPIATGGEVYSSTRVREMIRQGSVAEVVQVLGRHYTFEGRVVHGFGRGSQLGFPTANLKTDKELMPPAGVYAVKVKRGDRLYDGVMNLGQNPTFGAAGYFIEAHILDFSGDLYGNDLRVYFVERLREEKRFAGPQALREAIQEDIRKARQILSASKIVEYQEYLDCGKRAGEEQA</sequence>
<protein>
    <recommendedName>
        <fullName evidence="15">Riboflavin biosynthesis protein</fullName>
    </recommendedName>
    <domain>
        <recommendedName>
            <fullName evidence="15">Riboflavin kinase</fullName>
            <ecNumber evidence="15">2.7.1.26</ecNumber>
        </recommendedName>
        <alternativeName>
            <fullName evidence="15">Flavokinase</fullName>
        </alternativeName>
    </domain>
    <domain>
        <recommendedName>
            <fullName evidence="15">FMN adenylyltransferase</fullName>
            <ecNumber evidence="15">2.7.7.2</ecNumber>
        </recommendedName>
        <alternativeName>
            <fullName evidence="15">FAD pyrophosphorylase</fullName>
        </alternativeName>
        <alternativeName>
            <fullName evidence="15">FAD synthase</fullName>
        </alternativeName>
    </domain>
</protein>
<keyword evidence="7 15" id="KW-0548">Nucleotidyltransferase</keyword>
<evidence type="ECO:0000256" key="3">
    <source>
        <dbReference type="ARBA" id="ARBA00005201"/>
    </source>
</evidence>
<dbReference type="UniPathway" id="UPA00277">
    <property type="reaction ID" value="UER00407"/>
</dbReference>
<dbReference type="EC" id="2.7.7.2" evidence="15"/>
<dbReference type="Proteomes" id="UP000182264">
    <property type="component" value="Chromosome"/>
</dbReference>
<dbReference type="FunFam" id="2.40.30.30:FF:000003">
    <property type="entry name" value="Riboflavin biosynthesis protein"/>
    <property type="match status" value="1"/>
</dbReference>
<evidence type="ECO:0000256" key="9">
    <source>
        <dbReference type="ARBA" id="ARBA00022777"/>
    </source>
</evidence>
<evidence type="ECO:0000256" key="5">
    <source>
        <dbReference type="ARBA" id="ARBA00022643"/>
    </source>
</evidence>
<comment type="catalytic activity">
    <reaction evidence="13 15">
        <text>riboflavin + ATP = FMN + ADP + H(+)</text>
        <dbReference type="Rhea" id="RHEA:14357"/>
        <dbReference type="ChEBI" id="CHEBI:15378"/>
        <dbReference type="ChEBI" id="CHEBI:30616"/>
        <dbReference type="ChEBI" id="CHEBI:57986"/>
        <dbReference type="ChEBI" id="CHEBI:58210"/>
        <dbReference type="ChEBI" id="CHEBI:456216"/>
        <dbReference type="EC" id="2.7.1.26"/>
    </reaction>
</comment>
<dbReference type="NCBIfam" id="NF004160">
    <property type="entry name" value="PRK05627.1-3"/>
    <property type="match status" value="1"/>
</dbReference>
<dbReference type="FunFam" id="3.40.50.620:FF:000021">
    <property type="entry name" value="Riboflavin biosynthesis protein"/>
    <property type="match status" value="1"/>
</dbReference>
<keyword evidence="9 15" id="KW-0418">Kinase</keyword>
<comment type="catalytic activity">
    <reaction evidence="14 15">
        <text>FMN + ATP + H(+) = FAD + diphosphate</text>
        <dbReference type="Rhea" id="RHEA:17237"/>
        <dbReference type="ChEBI" id="CHEBI:15378"/>
        <dbReference type="ChEBI" id="CHEBI:30616"/>
        <dbReference type="ChEBI" id="CHEBI:33019"/>
        <dbReference type="ChEBI" id="CHEBI:57692"/>
        <dbReference type="ChEBI" id="CHEBI:58210"/>
        <dbReference type="EC" id="2.7.7.2"/>
    </reaction>
</comment>
<keyword evidence="10 15" id="KW-0274">FAD</keyword>
<comment type="function">
    <text evidence="1">Catalyzes the phosphorylation of riboflavin to FMN followed by the adenylation of FMN to FAD.</text>
</comment>
<evidence type="ECO:0000256" key="12">
    <source>
        <dbReference type="ARBA" id="ARBA00023268"/>
    </source>
</evidence>
<keyword evidence="8 15" id="KW-0547">Nucleotide-binding</keyword>
<evidence type="ECO:0000259" key="16">
    <source>
        <dbReference type="SMART" id="SM00904"/>
    </source>
</evidence>
<dbReference type="GO" id="GO:0009398">
    <property type="term" value="P:FMN biosynthetic process"/>
    <property type="evidence" value="ECO:0007669"/>
    <property type="project" value="UniProtKB-UniRule"/>
</dbReference>
<dbReference type="SUPFAM" id="SSF52374">
    <property type="entry name" value="Nucleotidylyl transferase"/>
    <property type="match status" value="1"/>
</dbReference>
<dbReference type="PIRSF" id="PIRSF004491">
    <property type="entry name" value="FAD_Synth"/>
    <property type="match status" value="1"/>
</dbReference>
<evidence type="ECO:0000256" key="10">
    <source>
        <dbReference type="ARBA" id="ARBA00022827"/>
    </source>
</evidence>
<evidence type="ECO:0000256" key="2">
    <source>
        <dbReference type="ARBA" id="ARBA00004726"/>
    </source>
</evidence>
<dbReference type="GO" id="GO:0009231">
    <property type="term" value="P:riboflavin biosynthetic process"/>
    <property type="evidence" value="ECO:0007669"/>
    <property type="project" value="InterPro"/>
</dbReference>
<dbReference type="PANTHER" id="PTHR22749:SF6">
    <property type="entry name" value="RIBOFLAVIN KINASE"/>
    <property type="match status" value="1"/>
</dbReference>
<dbReference type="GO" id="GO:0008531">
    <property type="term" value="F:riboflavin kinase activity"/>
    <property type="evidence" value="ECO:0007669"/>
    <property type="project" value="UniProtKB-UniRule"/>
</dbReference>
<keyword evidence="6 15" id="KW-0808">Transferase</keyword>
<dbReference type="SUPFAM" id="SSF82114">
    <property type="entry name" value="Riboflavin kinase-like"/>
    <property type="match status" value="1"/>
</dbReference>
<keyword evidence="18" id="KW-1185">Reference proteome</keyword>
<organism evidence="17 18">
    <name type="scientific">Syntrophotalea acetylenica</name>
    <name type="common">Pelobacter acetylenicus</name>
    <dbReference type="NCBI Taxonomy" id="29542"/>
    <lineage>
        <taxon>Bacteria</taxon>
        <taxon>Pseudomonadati</taxon>
        <taxon>Thermodesulfobacteriota</taxon>
        <taxon>Desulfuromonadia</taxon>
        <taxon>Desulfuromonadales</taxon>
        <taxon>Syntrophotaleaceae</taxon>
        <taxon>Syntrophotalea</taxon>
    </lineage>
</organism>
<keyword evidence="4 15" id="KW-0285">Flavoprotein</keyword>
<dbReference type="AlphaFoldDB" id="A0A1L3GHQ1"/>
<feature type="domain" description="Riboflavin kinase" evidence="16">
    <location>
        <begin position="183"/>
        <end position="306"/>
    </location>
</feature>
<dbReference type="EC" id="2.7.1.26" evidence="15"/>
<dbReference type="PANTHER" id="PTHR22749">
    <property type="entry name" value="RIBOFLAVIN KINASE/FMN ADENYLYLTRANSFERASE"/>
    <property type="match status" value="1"/>
</dbReference>
<evidence type="ECO:0000256" key="14">
    <source>
        <dbReference type="ARBA" id="ARBA00049494"/>
    </source>
</evidence>
<dbReference type="InterPro" id="IPR015865">
    <property type="entry name" value="Riboflavin_kinase_bac/euk"/>
</dbReference>
<dbReference type="STRING" id="29542.A6070_04465"/>
<dbReference type="KEGG" id="pace:A6070_04465"/>
<evidence type="ECO:0000313" key="18">
    <source>
        <dbReference type="Proteomes" id="UP000182264"/>
    </source>
</evidence>
<dbReference type="SMART" id="SM00904">
    <property type="entry name" value="Flavokinase"/>
    <property type="match status" value="1"/>
</dbReference>
<dbReference type="GO" id="GO:0006747">
    <property type="term" value="P:FAD biosynthetic process"/>
    <property type="evidence" value="ECO:0007669"/>
    <property type="project" value="UniProtKB-UniRule"/>
</dbReference>
<evidence type="ECO:0000256" key="8">
    <source>
        <dbReference type="ARBA" id="ARBA00022741"/>
    </source>
</evidence>
<dbReference type="Gene3D" id="2.40.30.30">
    <property type="entry name" value="Riboflavin kinase-like"/>
    <property type="match status" value="1"/>
</dbReference>
<dbReference type="UniPathway" id="UPA00276">
    <property type="reaction ID" value="UER00406"/>
</dbReference>
<evidence type="ECO:0000256" key="4">
    <source>
        <dbReference type="ARBA" id="ARBA00022630"/>
    </source>
</evidence>
<reference evidence="17 18" key="1">
    <citation type="journal article" date="2017" name="Genome Announc.">
        <title>Complete Genome Sequences of Two Acetylene-Fermenting Pelobacter acetylenicus Strains.</title>
        <authorList>
            <person name="Sutton J.M."/>
            <person name="Baesman S.M."/>
            <person name="Fierst J.L."/>
            <person name="Poret-Peterson A.T."/>
            <person name="Oremland R.S."/>
            <person name="Dunlap D.S."/>
            <person name="Akob D.M."/>
        </authorList>
    </citation>
    <scope>NUCLEOTIDE SEQUENCE [LARGE SCALE GENOMIC DNA]</scope>
    <source>
        <strain evidence="17 18">DSM 3247</strain>
    </source>
</reference>